<protein>
    <submittedName>
        <fullName evidence="1">Uncharacterized protein</fullName>
    </submittedName>
</protein>
<evidence type="ECO:0000313" key="1">
    <source>
        <dbReference type="EMBL" id="NEV61120.1"/>
    </source>
</evidence>
<evidence type="ECO:0000313" key="2">
    <source>
        <dbReference type="Proteomes" id="UP000483379"/>
    </source>
</evidence>
<organism evidence="1 2">
    <name type="scientific">Thiorhodococcus minor</name>
    <dbReference type="NCBI Taxonomy" id="57489"/>
    <lineage>
        <taxon>Bacteria</taxon>
        <taxon>Pseudomonadati</taxon>
        <taxon>Pseudomonadota</taxon>
        <taxon>Gammaproteobacteria</taxon>
        <taxon>Chromatiales</taxon>
        <taxon>Chromatiaceae</taxon>
        <taxon>Thiorhodococcus</taxon>
    </lineage>
</organism>
<dbReference type="AlphaFoldDB" id="A0A6M0JU72"/>
<reference evidence="1 2" key="1">
    <citation type="submission" date="2020-02" db="EMBL/GenBank/DDBJ databases">
        <title>Genome sequences of Thiorhodococcus mannitoliphagus and Thiorhodococcus minor, purple sulfur photosynthetic bacteria in the gammaproteobacterial family, Chromatiaceae.</title>
        <authorList>
            <person name="Aviles F.A."/>
            <person name="Meyer T.E."/>
            <person name="Kyndt J.A."/>
        </authorList>
    </citation>
    <scope>NUCLEOTIDE SEQUENCE [LARGE SCALE GENOMIC DNA]</scope>
    <source>
        <strain evidence="1 2">DSM 11518</strain>
    </source>
</reference>
<name>A0A6M0JU72_9GAMM</name>
<proteinExistence type="predicted"/>
<accession>A0A6M0JU72</accession>
<dbReference type="EMBL" id="JAAIJQ010000008">
    <property type="protein sequence ID" value="NEV61120.1"/>
    <property type="molecule type" value="Genomic_DNA"/>
</dbReference>
<sequence length="68" mass="7450">MTQKITIDGKDYAVGKLSEEARNQVVNLRVCDQEIAHLKQRLAIAQTARAAYASGLRKALASAEVVEH</sequence>
<comment type="caution">
    <text evidence="1">The sequence shown here is derived from an EMBL/GenBank/DDBJ whole genome shotgun (WGS) entry which is preliminary data.</text>
</comment>
<gene>
    <name evidence="1" type="ORF">G3446_04255</name>
</gene>
<dbReference type="Proteomes" id="UP000483379">
    <property type="component" value="Unassembled WGS sequence"/>
</dbReference>
<keyword evidence="2" id="KW-1185">Reference proteome</keyword>